<dbReference type="InterPro" id="IPR000866">
    <property type="entry name" value="AhpC/TSA"/>
</dbReference>
<dbReference type="Gene3D" id="3.40.30.10">
    <property type="entry name" value="Glutaredoxin"/>
    <property type="match status" value="1"/>
</dbReference>
<dbReference type="PROSITE" id="PS51352">
    <property type="entry name" value="THIOREDOXIN_2"/>
    <property type="match status" value="1"/>
</dbReference>
<feature type="domain" description="Thioredoxin" evidence="12">
    <location>
        <begin position="1"/>
        <end position="154"/>
    </location>
</feature>
<evidence type="ECO:0000256" key="4">
    <source>
        <dbReference type="ARBA" id="ARBA00022862"/>
    </source>
</evidence>
<keyword evidence="3" id="KW-0575">Peroxidase</keyword>
<evidence type="ECO:0000256" key="10">
    <source>
        <dbReference type="ARBA" id="ARBA00049091"/>
    </source>
</evidence>
<dbReference type="GO" id="GO:0045454">
    <property type="term" value="P:cell redox homeostasis"/>
    <property type="evidence" value="ECO:0007669"/>
    <property type="project" value="TreeGrafter"/>
</dbReference>
<keyword evidence="4" id="KW-0049">Antioxidant</keyword>
<evidence type="ECO:0000256" key="6">
    <source>
        <dbReference type="ARBA" id="ARBA00023157"/>
    </source>
</evidence>
<evidence type="ECO:0000256" key="7">
    <source>
        <dbReference type="ARBA" id="ARBA00023284"/>
    </source>
</evidence>
<reference evidence="13 14" key="1">
    <citation type="submission" date="2016-10" db="EMBL/GenBank/DDBJ databases">
        <title>Complete genome of the TMA-utilizing, human hosted archaeon Methanomethylophilus alvus Gen. nov, sp. nov., strain Mx-05, derived from a pure culture.</title>
        <authorList>
            <person name="Brugere J.-F."/>
            <person name="Ben Hania W."/>
            <person name="Chaudhary P.P."/>
            <person name="Gaci N."/>
            <person name="Borrel G."/>
            <person name="Cao Van Tuat L."/>
            <person name="Fardeau M.-L."/>
            <person name="Harris H.M.B."/>
            <person name="O'Toole P.W."/>
            <person name="Ollivier B."/>
        </authorList>
    </citation>
    <scope>NUCLEOTIDE SEQUENCE [LARGE SCALE GENOMIC DNA]</scope>
    <source>
        <strain evidence="13 14">Mx-05</strain>
    </source>
</reference>
<name>A0A3G3IGF4_9ARCH</name>
<dbReference type="InterPro" id="IPR024706">
    <property type="entry name" value="Peroxiredoxin_AhpC-typ"/>
</dbReference>
<dbReference type="PIRSF" id="PIRSF000239">
    <property type="entry name" value="AHPC"/>
    <property type="match status" value="1"/>
</dbReference>
<dbReference type="Pfam" id="PF00578">
    <property type="entry name" value="AhpC-TSA"/>
    <property type="match status" value="1"/>
</dbReference>
<dbReference type="CDD" id="cd03017">
    <property type="entry name" value="PRX_BCP"/>
    <property type="match status" value="1"/>
</dbReference>
<organism evidence="13 14">
    <name type="scientific">Methanomethylophilus alvi</name>
    <dbReference type="NCBI Taxonomy" id="1291540"/>
    <lineage>
        <taxon>Archaea</taxon>
        <taxon>Methanobacteriati</taxon>
        <taxon>Thermoplasmatota</taxon>
        <taxon>Thermoplasmata</taxon>
        <taxon>Methanomassiliicoccales</taxon>
        <taxon>Methanomethylophilaceae</taxon>
        <taxon>Methanomethylophilus</taxon>
    </lineage>
</organism>
<evidence type="ECO:0000256" key="5">
    <source>
        <dbReference type="ARBA" id="ARBA00023002"/>
    </source>
</evidence>
<gene>
    <name evidence="13" type="ORF">BKD89_03885</name>
</gene>
<dbReference type="SUPFAM" id="SSF52833">
    <property type="entry name" value="Thioredoxin-like"/>
    <property type="match status" value="1"/>
</dbReference>
<comment type="similarity">
    <text evidence="9">Belongs to the peroxiredoxin family. BCP/PrxQ subfamily.</text>
</comment>
<dbReference type="InterPro" id="IPR036249">
    <property type="entry name" value="Thioredoxin-like_sf"/>
</dbReference>
<evidence type="ECO:0000256" key="3">
    <source>
        <dbReference type="ARBA" id="ARBA00022559"/>
    </source>
</evidence>
<keyword evidence="6" id="KW-1015">Disulfide bond</keyword>
<dbReference type="PANTHER" id="PTHR42801">
    <property type="entry name" value="THIOREDOXIN-DEPENDENT PEROXIDE REDUCTASE"/>
    <property type="match status" value="1"/>
</dbReference>
<dbReference type="FunFam" id="3.40.30.10:FF:000007">
    <property type="entry name" value="Thioredoxin-dependent thiol peroxidase"/>
    <property type="match status" value="1"/>
</dbReference>
<evidence type="ECO:0000256" key="1">
    <source>
        <dbReference type="ARBA" id="ARBA00011245"/>
    </source>
</evidence>
<sequence>MQAGDMFPHFVLQDENGEKVDSDALRGVRYVIYFYSKDNTPGCTKEAVEFTGLYPKFMLRNVPIFGVSGDSPETHRKFRESQGLKVKLLSDPDHALAKEVGAFGTKKLYGKEVVGNIRSTFIVGRDGVVEEAWTNVKAGGHAQKVLDAMLSHFRDDEPMEF</sequence>
<dbReference type="GeneID" id="41321578"/>
<dbReference type="GO" id="GO:0005737">
    <property type="term" value="C:cytoplasm"/>
    <property type="evidence" value="ECO:0007669"/>
    <property type="project" value="TreeGrafter"/>
</dbReference>
<keyword evidence="5" id="KW-0560">Oxidoreductase</keyword>
<evidence type="ECO:0000313" key="13">
    <source>
        <dbReference type="EMBL" id="AYQ54946.1"/>
    </source>
</evidence>
<feature type="active site" description="Cysteine sulfenic acid (-SOH) intermediate; for peroxidase activity" evidence="11">
    <location>
        <position position="43"/>
    </location>
</feature>
<evidence type="ECO:0000256" key="11">
    <source>
        <dbReference type="PIRSR" id="PIRSR000239-1"/>
    </source>
</evidence>
<dbReference type="EMBL" id="CP017686">
    <property type="protein sequence ID" value="AYQ54946.1"/>
    <property type="molecule type" value="Genomic_DNA"/>
</dbReference>
<keyword evidence="7" id="KW-0676">Redox-active center</keyword>
<protein>
    <recommendedName>
        <fullName evidence="2">thioredoxin-dependent peroxiredoxin</fullName>
        <ecNumber evidence="2">1.11.1.24</ecNumber>
    </recommendedName>
    <alternativeName>
        <fullName evidence="8">Thioredoxin peroxidase</fullName>
    </alternativeName>
</protein>
<dbReference type="AlphaFoldDB" id="A0A3G3IGF4"/>
<evidence type="ECO:0000256" key="2">
    <source>
        <dbReference type="ARBA" id="ARBA00013017"/>
    </source>
</evidence>
<dbReference type="InterPro" id="IPR013766">
    <property type="entry name" value="Thioredoxin_domain"/>
</dbReference>
<dbReference type="PANTHER" id="PTHR42801:SF4">
    <property type="entry name" value="AHPC_TSA FAMILY PROTEIN"/>
    <property type="match status" value="1"/>
</dbReference>
<proteinExistence type="inferred from homology"/>
<evidence type="ECO:0000313" key="14">
    <source>
        <dbReference type="Proteomes" id="UP000273278"/>
    </source>
</evidence>
<dbReference type="OMA" id="PKKFMGK"/>
<accession>A0A3G3IGF4</accession>
<dbReference type="EC" id="1.11.1.24" evidence="2"/>
<dbReference type="GO" id="GO:0034599">
    <property type="term" value="P:cellular response to oxidative stress"/>
    <property type="evidence" value="ECO:0007669"/>
    <property type="project" value="TreeGrafter"/>
</dbReference>
<dbReference type="RefSeq" id="WP_015504675.1">
    <property type="nucleotide sequence ID" value="NZ_CAYARO010000005.1"/>
</dbReference>
<comment type="subunit">
    <text evidence="1">Monomer.</text>
</comment>
<dbReference type="InterPro" id="IPR050924">
    <property type="entry name" value="Peroxiredoxin_BCP/PrxQ"/>
</dbReference>
<dbReference type="Proteomes" id="UP000273278">
    <property type="component" value="Chromosome"/>
</dbReference>
<evidence type="ECO:0000256" key="8">
    <source>
        <dbReference type="ARBA" id="ARBA00032824"/>
    </source>
</evidence>
<evidence type="ECO:0000259" key="12">
    <source>
        <dbReference type="PROSITE" id="PS51352"/>
    </source>
</evidence>
<comment type="catalytic activity">
    <reaction evidence="10">
        <text>a hydroperoxide + [thioredoxin]-dithiol = an alcohol + [thioredoxin]-disulfide + H2O</text>
        <dbReference type="Rhea" id="RHEA:62620"/>
        <dbReference type="Rhea" id="RHEA-COMP:10698"/>
        <dbReference type="Rhea" id="RHEA-COMP:10700"/>
        <dbReference type="ChEBI" id="CHEBI:15377"/>
        <dbReference type="ChEBI" id="CHEBI:29950"/>
        <dbReference type="ChEBI" id="CHEBI:30879"/>
        <dbReference type="ChEBI" id="CHEBI:35924"/>
        <dbReference type="ChEBI" id="CHEBI:50058"/>
        <dbReference type="EC" id="1.11.1.24"/>
    </reaction>
</comment>
<dbReference type="GO" id="GO:0008379">
    <property type="term" value="F:thioredoxin peroxidase activity"/>
    <property type="evidence" value="ECO:0007669"/>
    <property type="project" value="TreeGrafter"/>
</dbReference>
<evidence type="ECO:0000256" key="9">
    <source>
        <dbReference type="ARBA" id="ARBA00038489"/>
    </source>
</evidence>